<dbReference type="InterPro" id="IPR042070">
    <property type="entry name" value="PucR_C-HTH_sf"/>
</dbReference>
<keyword evidence="3" id="KW-1185">Reference proteome</keyword>
<dbReference type="InterPro" id="IPR009057">
    <property type="entry name" value="Homeodomain-like_sf"/>
</dbReference>
<evidence type="ECO:0000259" key="1">
    <source>
        <dbReference type="Pfam" id="PF13556"/>
    </source>
</evidence>
<name>A0ABR8U9Y9_9BACL</name>
<dbReference type="PANTHER" id="PTHR33744:SF15">
    <property type="entry name" value="CARBOHYDRATE DIACID REGULATOR"/>
    <property type="match status" value="1"/>
</dbReference>
<sequence length="299" mass="34301">MTINLTDLFPSFRFVIEEPLSLPNDVYIYEDLSQKGWIVIDQHEVSTRDHKLLCSLFNYVTNDSFSLKNSESTHWMRYLAGTGPSMLLTSEEMRIIQLTFSTEGMDSASMKEAVQAFFGDEMILLHPSPHTAFLIEKKAHYTYSADDFSSFAAVLENDFFSKPRLYIGKFHKADSDFPIKFQTEKDLFSNSISRLPSERIFTMEKIFPSLLTDSLSADLQAILQNEVLIPLLEEDELLKTVRYFFENGFNGSVTAEKLHIHRNTLNYRLTKFQEITGLSVRNFEGALVAYFASLLASKQ</sequence>
<gene>
    <name evidence="2" type="ORF">H9649_09545</name>
</gene>
<proteinExistence type="predicted"/>
<reference evidence="2 3" key="1">
    <citation type="submission" date="2020-08" db="EMBL/GenBank/DDBJ databases">
        <title>A Genomic Blueprint of the Chicken Gut Microbiome.</title>
        <authorList>
            <person name="Gilroy R."/>
            <person name="Ravi A."/>
            <person name="Getino M."/>
            <person name="Pursley I."/>
            <person name="Horton D.L."/>
            <person name="Alikhan N.-F."/>
            <person name="Baker D."/>
            <person name="Gharbi K."/>
            <person name="Hall N."/>
            <person name="Watson M."/>
            <person name="Adriaenssens E.M."/>
            <person name="Foster-Nyarko E."/>
            <person name="Jarju S."/>
            <person name="Secka A."/>
            <person name="Antonio M."/>
            <person name="Oren A."/>
            <person name="Chaudhuri R."/>
            <person name="La Ragione R.M."/>
            <person name="Hildebrand F."/>
            <person name="Pallen M.J."/>
        </authorList>
    </citation>
    <scope>NUCLEOTIDE SEQUENCE [LARGE SCALE GENOMIC DNA]</scope>
    <source>
        <strain evidence="2 3">Sa2YVA2</strain>
    </source>
</reference>
<organism evidence="2 3">
    <name type="scientific">Sporosarcina quadrami</name>
    <dbReference type="NCBI Taxonomy" id="2762234"/>
    <lineage>
        <taxon>Bacteria</taxon>
        <taxon>Bacillati</taxon>
        <taxon>Bacillota</taxon>
        <taxon>Bacilli</taxon>
        <taxon>Bacillales</taxon>
        <taxon>Caryophanaceae</taxon>
        <taxon>Sporosarcina</taxon>
    </lineage>
</organism>
<evidence type="ECO:0000313" key="3">
    <source>
        <dbReference type="Proteomes" id="UP000626786"/>
    </source>
</evidence>
<dbReference type="EMBL" id="JACSQN010000007">
    <property type="protein sequence ID" value="MBD7984826.1"/>
    <property type="molecule type" value="Genomic_DNA"/>
</dbReference>
<evidence type="ECO:0000313" key="2">
    <source>
        <dbReference type="EMBL" id="MBD7984826.1"/>
    </source>
</evidence>
<dbReference type="Proteomes" id="UP000626786">
    <property type="component" value="Unassembled WGS sequence"/>
</dbReference>
<protein>
    <submittedName>
        <fullName evidence="2">Helix-turn-helix domain-containing protein</fullName>
    </submittedName>
</protein>
<dbReference type="InterPro" id="IPR051448">
    <property type="entry name" value="CdaR-like_regulators"/>
</dbReference>
<dbReference type="Gene3D" id="1.10.10.2840">
    <property type="entry name" value="PucR C-terminal helix-turn-helix domain"/>
    <property type="match status" value="1"/>
</dbReference>
<dbReference type="PANTHER" id="PTHR33744">
    <property type="entry name" value="CARBOHYDRATE DIACID REGULATOR"/>
    <property type="match status" value="1"/>
</dbReference>
<accession>A0ABR8U9Y9</accession>
<comment type="caution">
    <text evidence="2">The sequence shown here is derived from an EMBL/GenBank/DDBJ whole genome shotgun (WGS) entry which is preliminary data.</text>
</comment>
<dbReference type="Pfam" id="PF13556">
    <property type="entry name" value="HTH_30"/>
    <property type="match status" value="1"/>
</dbReference>
<dbReference type="InterPro" id="IPR025736">
    <property type="entry name" value="PucR_C-HTH_dom"/>
</dbReference>
<dbReference type="RefSeq" id="WP_191694517.1">
    <property type="nucleotide sequence ID" value="NZ_JACSQN010000007.1"/>
</dbReference>
<dbReference type="SUPFAM" id="SSF46689">
    <property type="entry name" value="Homeodomain-like"/>
    <property type="match status" value="1"/>
</dbReference>
<feature type="domain" description="PucR C-terminal helix-turn-helix" evidence="1">
    <location>
        <begin position="237"/>
        <end position="292"/>
    </location>
</feature>